<evidence type="ECO:0000259" key="1">
    <source>
        <dbReference type="SMART" id="SM00857"/>
    </source>
</evidence>
<feature type="domain" description="Resolvase/invertase-type recombinase catalytic" evidence="1">
    <location>
        <begin position="17"/>
        <end position="180"/>
    </location>
</feature>
<protein>
    <recommendedName>
        <fullName evidence="1">Resolvase/invertase-type recombinase catalytic domain-containing protein</fullName>
    </recommendedName>
</protein>
<dbReference type="GO" id="GO:0000150">
    <property type="term" value="F:DNA strand exchange activity"/>
    <property type="evidence" value="ECO:0007669"/>
    <property type="project" value="InterPro"/>
</dbReference>
<dbReference type="Gene3D" id="3.40.50.1390">
    <property type="entry name" value="Resolvase, N-terminal catalytic domain"/>
    <property type="match status" value="1"/>
</dbReference>
<reference evidence="2 3" key="1">
    <citation type="submission" date="2017-04" db="EMBL/GenBank/DDBJ databases">
        <title>Characterization, genome and methylation analysis of a phthalic acid esters degrading strain Sphingobium yanoikuyae SHJ.</title>
        <authorList>
            <person name="Feng L."/>
        </authorList>
    </citation>
    <scope>NUCLEOTIDE SEQUENCE [LARGE SCALE GENOMIC DNA]</scope>
    <source>
        <strain evidence="2 3">SHJ</strain>
    </source>
</reference>
<dbReference type="GO" id="GO:0003677">
    <property type="term" value="F:DNA binding"/>
    <property type="evidence" value="ECO:0007669"/>
    <property type="project" value="InterPro"/>
</dbReference>
<name>A0A2D1R6T4_SPHYA</name>
<dbReference type="PANTHER" id="PTHR30461:SF23">
    <property type="entry name" value="DNA RECOMBINASE-RELATED"/>
    <property type="match status" value="1"/>
</dbReference>
<dbReference type="SMART" id="SM00857">
    <property type="entry name" value="Resolvase"/>
    <property type="match status" value="1"/>
</dbReference>
<dbReference type="Proteomes" id="UP000037029">
    <property type="component" value="Chromosome"/>
</dbReference>
<proteinExistence type="predicted"/>
<accession>A0A2D1R6T4</accession>
<dbReference type="InterPro" id="IPR006119">
    <property type="entry name" value="Resolv_N"/>
</dbReference>
<dbReference type="Pfam" id="PF00239">
    <property type="entry name" value="Resolvase"/>
    <property type="match status" value="1"/>
</dbReference>
<dbReference type="CDD" id="cd00338">
    <property type="entry name" value="Ser_Recombinase"/>
    <property type="match status" value="1"/>
</dbReference>
<gene>
    <name evidence="2" type="ORF">BV87_20155</name>
</gene>
<organism evidence="2 3">
    <name type="scientific">Sphingobium yanoikuyae</name>
    <name type="common">Sphingomonas yanoikuyae</name>
    <dbReference type="NCBI Taxonomy" id="13690"/>
    <lineage>
        <taxon>Bacteria</taxon>
        <taxon>Pseudomonadati</taxon>
        <taxon>Pseudomonadota</taxon>
        <taxon>Alphaproteobacteria</taxon>
        <taxon>Sphingomonadales</taxon>
        <taxon>Sphingomonadaceae</taxon>
        <taxon>Sphingobium</taxon>
    </lineage>
</organism>
<sequence length="229" mass="25286">MAKHDHDFPNAQESKPAYLYARFSSLAQREGISIERQLGYGASFAKDRGWNVVEQLRDDGKSAFKGANREEGAALYEFELKARNGVFRGGAVLVCENVDRLSRQGAKAAAQLIWSLNEAGVDVATYHDGHIYKAGDDGDLMDLLSVIIKGALGKEESFKKSERSKANWTNIHERIANGEKAAFSSQCPQWLEIKDGTYVLTGCGKRLGRAGHWPRFRGFLAHGVSHSGR</sequence>
<dbReference type="PANTHER" id="PTHR30461">
    <property type="entry name" value="DNA-INVERTASE FROM LAMBDOID PROPHAGE"/>
    <property type="match status" value="1"/>
</dbReference>
<dbReference type="AlphaFoldDB" id="A0A2D1R6T4"/>
<dbReference type="InterPro" id="IPR036162">
    <property type="entry name" value="Resolvase-like_N_sf"/>
</dbReference>
<dbReference type="RefSeq" id="WP_107917631.1">
    <property type="nucleotide sequence ID" value="NZ_CP020925.1"/>
</dbReference>
<evidence type="ECO:0000313" key="3">
    <source>
        <dbReference type="Proteomes" id="UP000037029"/>
    </source>
</evidence>
<dbReference type="EMBL" id="CP020925">
    <property type="protein sequence ID" value="ATP20463.1"/>
    <property type="molecule type" value="Genomic_DNA"/>
</dbReference>
<dbReference type="InterPro" id="IPR050639">
    <property type="entry name" value="SSR_resolvase"/>
</dbReference>
<dbReference type="SUPFAM" id="SSF53041">
    <property type="entry name" value="Resolvase-like"/>
    <property type="match status" value="1"/>
</dbReference>
<evidence type="ECO:0000313" key="2">
    <source>
        <dbReference type="EMBL" id="ATP20463.1"/>
    </source>
</evidence>